<gene>
    <name evidence="4" type="primary">CSON015036</name>
</gene>
<protein>
    <submittedName>
        <fullName evidence="4">CSON015036 protein</fullName>
    </submittedName>
</protein>
<evidence type="ECO:0000256" key="1">
    <source>
        <dbReference type="SAM" id="MobiDB-lite"/>
    </source>
</evidence>
<dbReference type="EMBL" id="UFQS01000091">
    <property type="protein sequence ID" value="SSW99176.1"/>
    <property type="molecule type" value="Genomic_DNA"/>
</dbReference>
<feature type="region of interest" description="Disordered" evidence="1">
    <location>
        <begin position="1223"/>
        <end position="1248"/>
    </location>
</feature>
<name>A0A336M0Q8_CULSO</name>
<reference evidence="4" key="2">
    <citation type="submission" date="2018-07" db="EMBL/GenBank/DDBJ databases">
        <authorList>
            <person name="Quirk P.G."/>
            <person name="Krulwich T.A."/>
        </authorList>
    </citation>
    <scope>NUCLEOTIDE SEQUENCE</scope>
</reference>
<feature type="compositionally biased region" description="Polar residues" evidence="1">
    <location>
        <begin position="1154"/>
        <end position="1172"/>
    </location>
</feature>
<feature type="compositionally biased region" description="Low complexity" evidence="1">
    <location>
        <begin position="1067"/>
        <end position="1077"/>
    </location>
</feature>
<reference evidence="3" key="1">
    <citation type="submission" date="2018-04" db="EMBL/GenBank/DDBJ databases">
        <authorList>
            <person name="Go L.Y."/>
            <person name="Mitchell J.A."/>
        </authorList>
    </citation>
    <scope>NUCLEOTIDE SEQUENCE</scope>
    <source>
        <tissue evidence="3">Whole organism</tissue>
    </source>
</reference>
<organism evidence="4">
    <name type="scientific">Culicoides sonorensis</name>
    <name type="common">Biting midge</name>
    <dbReference type="NCBI Taxonomy" id="179676"/>
    <lineage>
        <taxon>Eukaryota</taxon>
        <taxon>Metazoa</taxon>
        <taxon>Ecdysozoa</taxon>
        <taxon>Arthropoda</taxon>
        <taxon>Hexapoda</taxon>
        <taxon>Insecta</taxon>
        <taxon>Pterygota</taxon>
        <taxon>Neoptera</taxon>
        <taxon>Endopterygota</taxon>
        <taxon>Diptera</taxon>
        <taxon>Nematocera</taxon>
        <taxon>Chironomoidea</taxon>
        <taxon>Ceratopogonidae</taxon>
        <taxon>Ceratopogoninae</taxon>
        <taxon>Culicoides</taxon>
        <taxon>Monoculicoides</taxon>
    </lineage>
</organism>
<evidence type="ECO:0000313" key="3">
    <source>
        <dbReference type="EMBL" id="SSW99176.1"/>
    </source>
</evidence>
<accession>A0A336M0Q8</accession>
<feature type="region of interest" description="Disordered" evidence="1">
    <location>
        <begin position="106"/>
        <end position="140"/>
    </location>
</feature>
<feature type="region of interest" description="Disordered" evidence="1">
    <location>
        <begin position="1139"/>
        <end position="1174"/>
    </location>
</feature>
<feature type="region of interest" description="Disordered" evidence="1">
    <location>
        <begin position="1038"/>
        <end position="1077"/>
    </location>
</feature>
<feature type="compositionally biased region" description="Polar residues" evidence="1">
    <location>
        <begin position="155"/>
        <end position="180"/>
    </location>
</feature>
<feature type="region of interest" description="Disordered" evidence="1">
    <location>
        <begin position="152"/>
        <end position="190"/>
    </location>
</feature>
<evidence type="ECO:0000313" key="4">
    <source>
        <dbReference type="EMBL" id="SSX19558.1"/>
    </source>
</evidence>
<feature type="compositionally biased region" description="Low complexity" evidence="1">
    <location>
        <begin position="1038"/>
        <end position="1054"/>
    </location>
</feature>
<keyword evidence="2" id="KW-0812">Transmembrane</keyword>
<feature type="region of interest" description="Disordered" evidence="1">
    <location>
        <begin position="65"/>
        <end position="88"/>
    </location>
</feature>
<feature type="region of interest" description="Disordered" evidence="1">
    <location>
        <begin position="1095"/>
        <end position="1127"/>
    </location>
</feature>
<keyword evidence="2" id="KW-1133">Transmembrane helix</keyword>
<dbReference type="EMBL" id="UFQT01000091">
    <property type="protein sequence ID" value="SSX19558.1"/>
    <property type="molecule type" value="Genomic_DNA"/>
</dbReference>
<feature type="compositionally biased region" description="Basic and acidic residues" evidence="1">
    <location>
        <begin position="117"/>
        <end position="128"/>
    </location>
</feature>
<feature type="compositionally biased region" description="Polar residues" evidence="1">
    <location>
        <begin position="1265"/>
        <end position="1276"/>
    </location>
</feature>
<sequence length="1355" mass="153884">MGTEKFNNISQEKSMGNMNEDVCVCVVVIISFHSILFYSIDFKNDLSTAVPASLQKSAVLRALEEEERQKKFEPKTEARRESRPRIRKDIDRDTVLKINRRPRHRSADYVWPPRQYEASKPKINEPLRKRSKAPSSSHQNINEIKDIFENHSNRSEPNTLTRLLQRKNTPSIDKNTSSTHNNNENIIDNNNRKMSLSPITTHEMEKTEDEEKIRYKNIHLWPPISSNLNKSSKNWKASTQGQRIPQNDDNNEAITTKTGADDKVVEQIIKQNLYIDKNCDENLCKIECNINFHHDWHGVVPEIRNEESFTDGKRKDKVVPIPPPRTSSKHIDMNRYMAHDIINNIVTGRSSNASPTTSEFTRIYDNIVEPTAYLNISDLESIFSTNTSFSETTTQTTIDTSAMPDFWPPPPSPLPLQQNNNVINNNNFNNQKYHEQQIYNKDNELKIRGQENVIDNKATTFNVQVDFTGNDDHDDNNNVTTVISMDLNNKPNVVTNLNVTNYSYAGNKQTTTITTSDATSAEVDLDCNQQYLFESHCANSEKTTFSHDDPNYFCCNDKNFDIGCQIMTNYEFDANKETTAAQNEIKGHFYDDDDDRDAKSKCKEINQSDHEQTNELVKLAERIKGKCYTDGEYIVIPYDIFIREFGPICANSTENNSQITDNNNSFVDNFNETEKEQSCDDDIKQSKADQLKGHHIDITPKNNNENTHQKANLSSEKLVKYTKDEKSVETSQSCVKFASTIKTTTTDNDHDDDDNSINMNNNNVSCNESKLIKFNDDDNGCYNNSCTRYEIGNVSPAAVDIKTDPKHMKGENPQTDIDNTIKEIFIELNANLQREKSPHPSNQTTTHNIPLIDDIIEDLVLFSQQLLLPRAMQADVIEIVESPPTPDQTKVKRKNSYCSGNNLNVDIDDDDDCEKCSAYDEDATETKLIITRGDEENFSKCDTIKTNVKDNTRVTDKSNNNKSNVINDEEYEKWFYINNTGLAIVLPFVVSIKILKLILGVKRVAWPPPPDFSEHQNHTDPSTLTEQLEHHKEHYQHLSDLQNQQQHQLQQKQQQAEHAHPPPPLPKASTTTTSSTTISNYTHEEHHHKVEGLTFHQPHNAPKSNDLNPVLRTELPHPKPNLTQLSPSVTYSSVPFTKSESGTQLKGWKPVKSPVQTLQRTPSGTYTTSVENKTVPPPFELPTVVENSNGFVESNKAVTGFHQAPLYQPQATQAFRPVPAPAQAGYQPFQQKPASPVRPRVVSQSPTNQYPGLITQLRKEAPITQQPSPVFQSQPAAATLRGGSNMRGDQKWPPVETKQQIELENEARRKLAQGPAFRPKRAQKDYTQFFAKNALNNTYPGYRVPPGTQHVGTSE</sequence>
<evidence type="ECO:0000256" key="2">
    <source>
        <dbReference type="SAM" id="Phobius"/>
    </source>
</evidence>
<feature type="compositionally biased region" description="Basic and acidic residues" evidence="1">
    <location>
        <begin position="67"/>
        <end position="88"/>
    </location>
</feature>
<feature type="transmembrane region" description="Helical" evidence="2">
    <location>
        <begin position="21"/>
        <end position="40"/>
    </location>
</feature>
<keyword evidence="2" id="KW-0472">Membrane</keyword>
<feature type="region of interest" description="Disordered" evidence="1">
    <location>
        <begin position="1336"/>
        <end position="1355"/>
    </location>
</feature>
<proteinExistence type="predicted"/>
<dbReference type="VEuPathDB" id="VectorBase:CSON015036"/>
<feature type="region of interest" description="Disordered" evidence="1">
    <location>
        <begin position="1265"/>
        <end position="1294"/>
    </location>
</feature>